<proteinExistence type="predicted"/>
<evidence type="ECO:0000313" key="1">
    <source>
        <dbReference type="EMBL" id="SUZ58819.1"/>
    </source>
</evidence>
<organism evidence="1">
    <name type="scientific">marine metagenome</name>
    <dbReference type="NCBI Taxonomy" id="408172"/>
    <lineage>
        <taxon>unclassified sequences</taxon>
        <taxon>metagenomes</taxon>
        <taxon>ecological metagenomes</taxon>
    </lineage>
</organism>
<reference evidence="1" key="1">
    <citation type="submission" date="2018-05" db="EMBL/GenBank/DDBJ databases">
        <authorList>
            <person name="Lanie J.A."/>
            <person name="Ng W.-L."/>
            <person name="Kazmierczak K.M."/>
            <person name="Andrzejewski T.M."/>
            <person name="Davidsen T.M."/>
            <person name="Wayne K.J."/>
            <person name="Tettelin H."/>
            <person name="Glass J.I."/>
            <person name="Rusch D."/>
            <person name="Podicherti R."/>
            <person name="Tsui H.-C.T."/>
            <person name="Winkler M.E."/>
        </authorList>
    </citation>
    <scope>NUCLEOTIDE SEQUENCE</scope>
</reference>
<gene>
    <name evidence="1" type="ORF">METZ01_LOCUS11673</name>
</gene>
<dbReference type="EMBL" id="UINC01000643">
    <property type="protein sequence ID" value="SUZ58819.1"/>
    <property type="molecule type" value="Genomic_DNA"/>
</dbReference>
<accession>A0A381NX61</accession>
<feature type="non-terminal residue" evidence="1">
    <location>
        <position position="1"/>
    </location>
</feature>
<protein>
    <submittedName>
        <fullName evidence="1">Uncharacterized protein</fullName>
    </submittedName>
</protein>
<name>A0A381NX61_9ZZZZ</name>
<dbReference type="AlphaFoldDB" id="A0A381NX61"/>
<sequence>VVTLVGVAYRGNIALEDIAVDFEVELTFANDGVGFGVRESVTLYGKISESERVRLGLASGHCPGVQALAKGSFQVEDEFRWSTGETVSAATSSGDLHSSDGGLPAILFGTVHAEYLLDTK</sequence>